<proteinExistence type="predicted"/>
<dbReference type="Pfam" id="PF13148">
    <property type="entry name" value="DUF3987"/>
    <property type="match status" value="1"/>
</dbReference>
<dbReference type="InterPro" id="IPR025048">
    <property type="entry name" value="DUF3987"/>
</dbReference>
<protein>
    <submittedName>
        <fullName evidence="1">DUF3987 domain-containing protein</fullName>
    </submittedName>
</protein>
<dbReference type="Proteomes" id="UP000279673">
    <property type="component" value="Unassembled WGS sequence"/>
</dbReference>
<gene>
    <name evidence="1" type="ORF">DYS74_01885</name>
</gene>
<name>A0A421BXQ4_9RHOB</name>
<dbReference type="AlphaFoldDB" id="A0A421BXQ4"/>
<sequence>MREIPQGAPYPLEALGPLQNVVKAVADITQAPPAIAAQSALSIVALVVQSFANVETLAGSSPCSLYCLTIAESGERKSTCDRLLMAGVREHEEKEAVKYRADMAAYKRDLQSWTAKCKRLLTVVAGASAEKAGKATVELQAMGEEPLPPLHPNLTAMGPTLEGLLKQMEISRPALGIYSDEGGAFLGGYAMNPENVVKTMAGLSNLWDGKPVDRTRAGDGVQTYRGRRLSMHLMVQPVVAMSLLGNPVANGQGFLARFLITQPVSRIGHRLKRGSAPESHEAVADFKKRLTEVLSVALPTGNHRQELDPRQLRMAEDGVECLHLYNEEIERAQAEAATWIRCAPLPASRPSRRRASLRC</sequence>
<evidence type="ECO:0000313" key="1">
    <source>
        <dbReference type="EMBL" id="RLL73091.1"/>
    </source>
</evidence>
<keyword evidence="2" id="KW-1185">Reference proteome</keyword>
<accession>A0A421BXQ4</accession>
<dbReference type="EMBL" id="RCHI01000001">
    <property type="protein sequence ID" value="RLL73091.1"/>
    <property type="molecule type" value="Genomic_DNA"/>
</dbReference>
<evidence type="ECO:0000313" key="2">
    <source>
        <dbReference type="Proteomes" id="UP000279673"/>
    </source>
</evidence>
<comment type="caution">
    <text evidence="1">The sequence shown here is derived from an EMBL/GenBank/DDBJ whole genome shotgun (WGS) entry which is preliminary data.</text>
</comment>
<organism evidence="1 2">
    <name type="scientific">Paenirhodobacter hankyongi</name>
    <dbReference type="NCBI Taxonomy" id="2294033"/>
    <lineage>
        <taxon>Bacteria</taxon>
        <taxon>Pseudomonadati</taxon>
        <taxon>Pseudomonadota</taxon>
        <taxon>Alphaproteobacteria</taxon>
        <taxon>Rhodobacterales</taxon>
        <taxon>Rhodobacter group</taxon>
        <taxon>Paenirhodobacter</taxon>
    </lineage>
</organism>
<reference evidence="1 2" key="1">
    <citation type="submission" date="2018-10" db="EMBL/GenBank/DDBJ databases">
        <title>Rhodobacter sp . BO-81.</title>
        <authorList>
            <person name="Im W.T."/>
        </authorList>
    </citation>
    <scope>NUCLEOTIDE SEQUENCE [LARGE SCALE GENOMIC DNA]</scope>
    <source>
        <strain evidence="1 2">BO-81</strain>
    </source>
</reference>